<comment type="caution">
    <text evidence="14">The sequence shown here is derived from an EMBL/GenBank/DDBJ whole genome shotgun (WGS) entry which is preliminary data.</text>
</comment>
<evidence type="ECO:0000256" key="2">
    <source>
        <dbReference type="ARBA" id="ARBA00022723"/>
    </source>
</evidence>
<dbReference type="Proteomes" id="UP001151699">
    <property type="component" value="Chromosome X"/>
</dbReference>
<evidence type="ECO:0000256" key="9">
    <source>
        <dbReference type="ARBA" id="ARBA00023163"/>
    </source>
</evidence>
<dbReference type="GO" id="GO:0009887">
    <property type="term" value="P:animal organ morphogenesis"/>
    <property type="evidence" value="ECO:0007669"/>
    <property type="project" value="UniProtKB-ARBA"/>
</dbReference>
<dbReference type="GO" id="GO:0001228">
    <property type="term" value="F:DNA-binding transcription activator activity, RNA polymerase II-specific"/>
    <property type="evidence" value="ECO:0007669"/>
    <property type="project" value="TreeGrafter"/>
</dbReference>
<gene>
    <name evidence="14" type="primary">ZNF227_3</name>
    <name evidence="14" type="ORF">Bhyg_10639</name>
</gene>
<dbReference type="FunFam" id="3.30.160.60:FF:000624">
    <property type="entry name" value="zinc finger protein 697"/>
    <property type="match status" value="1"/>
</dbReference>
<proteinExistence type="predicted"/>
<evidence type="ECO:0000256" key="5">
    <source>
        <dbReference type="ARBA" id="ARBA00022833"/>
    </source>
</evidence>
<keyword evidence="6" id="KW-0805">Transcription regulation</keyword>
<evidence type="ECO:0000256" key="6">
    <source>
        <dbReference type="ARBA" id="ARBA00023015"/>
    </source>
</evidence>
<evidence type="ECO:0000256" key="8">
    <source>
        <dbReference type="ARBA" id="ARBA00023155"/>
    </source>
</evidence>
<comment type="subcellular location">
    <subcellularLocation>
        <location evidence="1">Nucleus</location>
    </subcellularLocation>
</comment>
<evidence type="ECO:0000313" key="15">
    <source>
        <dbReference type="Proteomes" id="UP001151699"/>
    </source>
</evidence>
<feature type="domain" description="C2H2-type" evidence="13">
    <location>
        <begin position="482"/>
        <end position="509"/>
    </location>
</feature>
<feature type="domain" description="C2H2-type" evidence="13">
    <location>
        <begin position="300"/>
        <end position="325"/>
    </location>
</feature>
<evidence type="ECO:0000256" key="11">
    <source>
        <dbReference type="PROSITE-ProRule" id="PRU00042"/>
    </source>
</evidence>
<feature type="domain" description="C2H2-type" evidence="13">
    <location>
        <begin position="326"/>
        <end position="353"/>
    </location>
</feature>
<feature type="domain" description="C2H2-type" evidence="13">
    <location>
        <begin position="511"/>
        <end position="534"/>
    </location>
</feature>
<dbReference type="FunFam" id="3.30.160.60:FF:002343">
    <property type="entry name" value="Zinc finger protein 33A"/>
    <property type="match status" value="1"/>
</dbReference>
<dbReference type="GO" id="GO:0000978">
    <property type="term" value="F:RNA polymerase II cis-regulatory region sequence-specific DNA binding"/>
    <property type="evidence" value="ECO:0007669"/>
    <property type="project" value="TreeGrafter"/>
</dbReference>
<feature type="domain" description="C2H2-type" evidence="13">
    <location>
        <begin position="426"/>
        <end position="453"/>
    </location>
</feature>
<dbReference type="SMART" id="SM00355">
    <property type="entry name" value="ZnF_C2H2"/>
    <property type="match status" value="9"/>
</dbReference>
<dbReference type="OrthoDB" id="10056939at2759"/>
<keyword evidence="9" id="KW-0804">Transcription</keyword>
<keyword evidence="5" id="KW-0862">Zinc</keyword>
<dbReference type="PROSITE" id="PS00028">
    <property type="entry name" value="ZINC_FINGER_C2H2_1"/>
    <property type="match status" value="6"/>
</dbReference>
<dbReference type="GO" id="GO:0005634">
    <property type="term" value="C:nucleus"/>
    <property type="evidence" value="ECO:0007669"/>
    <property type="project" value="UniProtKB-SubCell"/>
</dbReference>
<dbReference type="PROSITE" id="PS50157">
    <property type="entry name" value="ZINC_FINGER_C2H2_2"/>
    <property type="match status" value="7"/>
</dbReference>
<dbReference type="Gene3D" id="1.10.10.60">
    <property type="entry name" value="Homeodomain-like"/>
    <property type="match status" value="1"/>
</dbReference>
<keyword evidence="3" id="KW-0677">Repeat</keyword>
<evidence type="ECO:0000256" key="3">
    <source>
        <dbReference type="ARBA" id="ARBA00022737"/>
    </source>
</evidence>
<dbReference type="InterPro" id="IPR036236">
    <property type="entry name" value="Znf_C2H2_sf"/>
</dbReference>
<dbReference type="Pfam" id="PF13912">
    <property type="entry name" value="zf-C2H2_6"/>
    <property type="match status" value="2"/>
</dbReference>
<dbReference type="InterPro" id="IPR009057">
    <property type="entry name" value="Homeodomain-like_sf"/>
</dbReference>
<keyword evidence="7" id="KW-0238">DNA-binding</keyword>
<keyword evidence="10" id="KW-0539">Nucleus</keyword>
<evidence type="ECO:0000256" key="7">
    <source>
        <dbReference type="ARBA" id="ARBA00023125"/>
    </source>
</evidence>
<dbReference type="Gene3D" id="3.30.160.60">
    <property type="entry name" value="Classic Zinc Finger"/>
    <property type="match status" value="6"/>
</dbReference>
<dbReference type="Pfam" id="PF00096">
    <property type="entry name" value="zf-C2H2"/>
    <property type="match status" value="4"/>
</dbReference>
<evidence type="ECO:0000256" key="1">
    <source>
        <dbReference type="ARBA" id="ARBA00004123"/>
    </source>
</evidence>
<dbReference type="InterPro" id="IPR013087">
    <property type="entry name" value="Znf_C2H2_type"/>
</dbReference>
<evidence type="ECO:0000256" key="4">
    <source>
        <dbReference type="ARBA" id="ARBA00022771"/>
    </source>
</evidence>
<dbReference type="GO" id="GO:0008270">
    <property type="term" value="F:zinc ion binding"/>
    <property type="evidence" value="ECO:0007669"/>
    <property type="project" value="UniProtKB-KW"/>
</dbReference>
<dbReference type="PANTHER" id="PTHR24376:SF235">
    <property type="entry name" value="C2H2-TYPE DOMAIN-CONTAINING PROTEIN"/>
    <property type="match status" value="1"/>
</dbReference>
<dbReference type="EMBL" id="WJQU01000003">
    <property type="protein sequence ID" value="KAJ6637908.1"/>
    <property type="molecule type" value="Genomic_DNA"/>
</dbReference>
<keyword evidence="2" id="KW-0479">Metal-binding</keyword>
<accession>A0A9Q0RZI0</accession>
<name>A0A9Q0RZI0_9DIPT</name>
<keyword evidence="8" id="KW-0371">Homeobox</keyword>
<dbReference type="Pfam" id="PF05920">
    <property type="entry name" value="Homeobox_KN"/>
    <property type="match status" value="1"/>
</dbReference>
<protein>
    <submittedName>
        <fullName evidence="14">Zinc finger protein</fullName>
    </submittedName>
</protein>
<feature type="domain" description="C2H2-type" evidence="13">
    <location>
        <begin position="272"/>
        <end position="294"/>
    </location>
</feature>
<dbReference type="PANTHER" id="PTHR24376">
    <property type="entry name" value="ZINC FINGER PROTEIN"/>
    <property type="match status" value="1"/>
</dbReference>
<evidence type="ECO:0000256" key="12">
    <source>
        <dbReference type="SAM" id="MobiDB-lite"/>
    </source>
</evidence>
<dbReference type="SUPFAM" id="SSF57667">
    <property type="entry name" value="beta-beta-alpha zinc fingers"/>
    <property type="match status" value="4"/>
</dbReference>
<sequence length="556" mass="64982">MNIEKEENIVVRYIPEYIVIETRYKPLESTTETQANHSKTPFSPNRDDVENVRPDNTFEDYGEFIEYAEDNEIEELQGNEIIEINSTDFIDDTKQISPKQKCHSKATTLLNEWFLSNLHNPYPTEKEKDDLVVATNMTKLQVYLCFFYTPSLRHQFLLTFSKDIILSVASFLFDFFKVDAIKESLSGNGKPLIIHVNYWFINKRKRNKYLINNASKPSVDVDMIENLDNDLSDDLTSSHDGTTVELEVTIQTDTTRKRRQRRADCTENNLPAICDVCGKTFAQRYMLHSHLKRHDPSTWDKCPICHKSFPDGLKRHMRVHSGERPYVCIECGAAYKQAYGLTMHKAIHNDSGELYYCDTCNNGKGYRSKYALKDHLKAHYRVRNEDATLASMKSTWKPPKSCPICGFESYNIRSHIIARHTTSRPFKCEICGETFKFKKDLQTHHAYHSDEMNFKCEICEKRFKTKRKLVIHKRIHTEEKLHKCEVCSKTFLVSTYLKKHMRLHTGEKKRHGCSECSKDYSGITDLRRHLEREHGIIVQPNPKYSNNNMTKKRKIT</sequence>
<evidence type="ECO:0000313" key="14">
    <source>
        <dbReference type="EMBL" id="KAJ6637908.1"/>
    </source>
</evidence>
<feature type="region of interest" description="Disordered" evidence="12">
    <location>
        <begin position="29"/>
        <end position="53"/>
    </location>
</feature>
<feature type="compositionally biased region" description="Polar residues" evidence="12">
    <location>
        <begin position="29"/>
        <end position="43"/>
    </location>
</feature>
<dbReference type="SUPFAM" id="SSF46689">
    <property type="entry name" value="Homeodomain-like"/>
    <property type="match status" value="1"/>
</dbReference>
<dbReference type="AlphaFoldDB" id="A0A9Q0RZI0"/>
<dbReference type="FunFam" id="3.30.160.60:FF:000322">
    <property type="entry name" value="GDNF-inducible zinc finger protein 1"/>
    <property type="match status" value="1"/>
</dbReference>
<evidence type="ECO:0000259" key="13">
    <source>
        <dbReference type="PROSITE" id="PS50157"/>
    </source>
</evidence>
<reference evidence="14" key="1">
    <citation type="submission" date="2022-07" db="EMBL/GenBank/DDBJ databases">
        <authorList>
            <person name="Trinca V."/>
            <person name="Uliana J.V.C."/>
            <person name="Torres T.T."/>
            <person name="Ward R.J."/>
            <person name="Monesi N."/>
        </authorList>
    </citation>
    <scope>NUCLEOTIDE SEQUENCE</scope>
    <source>
        <strain evidence="14">HSMRA1968</strain>
        <tissue evidence="14">Whole embryos</tissue>
    </source>
</reference>
<feature type="domain" description="C2H2-type" evidence="13">
    <location>
        <begin position="454"/>
        <end position="481"/>
    </location>
</feature>
<dbReference type="InterPro" id="IPR008422">
    <property type="entry name" value="KN_HD"/>
</dbReference>
<organism evidence="14 15">
    <name type="scientific">Pseudolycoriella hygida</name>
    <dbReference type="NCBI Taxonomy" id="35572"/>
    <lineage>
        <taxon>Eukaryota</taxon>
        <taxon>Metazoa</taxon>
        <taxon>Ecdysozoa</taxon>
        <taxon>Arthropoda</taxon>
        <taxon>Hexapoda</taxon>
        <taxon>Insecta</taxon>
        <taxon>Pterygota</taxon>
        <taxon>Neoptera</taxon>
        <taxon>Endopterygota</taxon>
        <taxon>Diptera</taxon>
        <taxon>Nematocera</taxon>
        <taxon>Sciaroidea</taxon>
        <taxon>Sciaridae</taxon>
        <taxon>Pseudolycoriella</taxon>
    </lineage>
</organism>
<keyword evidence="4 11" id="KW-0863">Zinc-finger</keyword>
<keyword evidence="15" id="KW-1185">Reference proteome</keyword>
<evidence type="ECO:0000256" key="10">
    <source>
        <dbReference type="ARBA" id="ARBA00023242"/>
    </source>
</evidence>